<dbReference type="GO" id="GO:0005524">
    <property type="term" value="F:ATP binding"/>
    <property type="evidence" value="ECO:0007669"/>
    <property type="project" value="UniProtKB-KW"/>
</dbReference>
<proteinExistence type="predicted"/>
<dbReference type="GO" id="GO:0006281">
    <property type="term" value="P:DNA repair"/>
    <property type="evidence" value="ECO:0007669"/>
    <property type="project" value="UniProtKB-KW"/>
</dbReference>
<dbReference type="OrthoDB" id="9804325at2"/>
<dbReference type="InterPro" id="IPR011545">
    <property type="entry name" value="DEAD/DEAH_box_helicase_dom"/>
</dbReference>
<keyword evidence="5" id="KW-0067">ATP-binding</keyword>
<dbReference type="Pfam" id="PF19833">
    <property type="entry name" value="RecG_dom3_C"/>
    <property type="match status" value="1"/>
</dbReference>
<dbReference type="InterPro" id="IPR047112">
    <property type="entry name" value="RecG/Mfd"/>
</dbReference>
<dbReference type="InterPro" id="IPR045562">
    <property type="entry name" value="RecG_dom3_C"/>
</dbReference>
<evidence type="ECO:0000259" key="10">
    <source>
        <dbReference type="PROSITE" id="PS51194"/>
    </source>
</evidence>
<dbReference type="SUPFAM" id="SSF50249">
    <property type="entry name" value="Nucleic acid-binding proteins"/>
    <property type="match status" value="1"/>
</dbReference>
<dbReference type="SUPFAM" id="SSF52540">
    <property type="entry name" value="P-loop containing nucleoside triphosphate hydrolases"/>
    <property type="match status" value="2"/>
</dbReference>
<evidence type="ECO:0000313" key="12">
    <source>
        <dbReference type="Proteomes" id="UP000013015"/>
    </source>
</evidence>
<keyword evidence="3 11" id="KW-0378">Hydrolase</keyword>
<sequence>MNPLDAPLSLRLPASIARKLTKAGIDTVEDLLFTPPRRYYHWGALTPMSLLRAGEEATILACVESTKLVTNRSRPGVRLEVRLSDGHSRMSATFFAKNEHMLAPHMRLLTPGESFLFAGKVASYRGALTLTHPSFEGMSGDEDEVRERSERPIPIYPQTKGLTSWVMSRAIGMLLDSLSEEEIPELVPARIRQKMKLPPRLEALTMLHRPVSDEEAALARRALAWEEAFALECVLAGRRIGAQSLLAPACAPSRVVEDFLGGLPFTLTQAQESALNEILADLDQTRPMQRLLQGDVGSGKTVVALAALLAALGAGHQGVLVAPTEVLAAQHLESMRALAAGILVEGREVDIRLLTASTPAASRRELSRLMAAGEPIIVVGTHALLSDPGLFADLGLVVIDEQHRFGVEQRDRLRTGEDGRAAHQLVMTATPIPRTIAMTVFGDLAQTRMEGMPKGRTLVQTFLVDAENPVWMQRLWHRAAEEIARQGRVYVVCPRIDESEELADADAGESDGAGATRPPLASVSGVAQSLRREAALKGIGIGELSGRNSSKEKAETMQDFAAGRIGILVATTVIEVGVDVPEATMMVILDSQQFGISQLHQLRGRVGRSSTPSICMAVHRHELAEGTMERLKAFAETNNGFELAEKDLELRREGDVLGAEQSGSGTHLRFLSVRRDARIISAARKEALALVEADPSLAQHPLLAAELSKRGGDDLEWISRS</sequence>
<dbReference type="PROSITE" id="PS51194">
    <property type="entry name" value="HELICASE_CTER"/>
    <property type="match status" value="1"/>
</dbReference>
<evidence type="ECO:0000256" key="6">
    <source>
        <dbReference type="ARBA" id="ARBA00023125"/>
    </source>
</evidence>
<evidence type="ECO:0000256" key="8">
    <source>
        <dbReference type="ARBA" id="ARBA00049819"/>
    </source>
</evidence>
<dbReference type="InterPro" id="IPR012340">
    <property type="entry name" value="NA-bd_OB-fold"/>
</dbReference>
<evidence type="ECO:0000256" key="1">
    <source>
        <dbReference type="ARBA" id="ARBA00022741"/>
    </source>
</evidence>
<dbReference type="Pfam" id="PF00270">
    <property type="entry name" value="DEAD"/>
    <property type="match status" value="1"/>
</dbReference>
<protein>
    <recommendedName>
        <fullName evidence="8">Probable DNA 3'-5' helicase RecG</fullName>
    </recommendedName>
</protein>
<dbReference type="Gene3D" id="2.40.50.140">
    <property type="entry name" value="Nucleic acid-binding proteins"/>
    <property type="match status" value="1"/>
</dbReference>
<dbReference type="Proteomes" id="UP000013015">
    <property type="component" value="Unassembled WGS sequence"/>
</dbReference>
<feature type="domain" description="Helicase ATP-binding" evidence="9">
    <location>
        <begin position="281"/>
        <end position="449"/>
    </location>
</feature>
<dbReference type="SMART" id="SM00490">
    <property type="entry name" value="HELICc"/>
    <property type="match status" value="1"/>
</dbReference>
<accession>N6W9E3</accession>
<dbReference type="Pfam" id="PF17191">
    <property type="entry name" value="RecG_wedge"/>
    <property type="match status" value="1"/>
</dbReference>
<evidence type="ECO:0000256" key="5">
    <source>
        <dbReference type="ARBA" id="ARBA00022840"/>
    </source>
</evidence>
<feature type="domain" description="Helicase C-terminal" evidence="10">
    <location>
        <begin position="471"/>
        <end position="649"/>
    </location>
</feature>
<name>N6W9E3_9ACTO</name>
<evidence type="ECO:0000256" key="3">
    <source>
        <dbReference type="ARBA" id="ARBA00022801"/>
    </source>
</evidence>
<dbReference type="Gene3D" id="3.40.50.300">
    <property type="entry name" value="P-loop containing nucleotide triphosphate hydrolases"/>
    <property type="match status" value="2"/>
</dbReference>
<dbReference type="eggNOG" id="COG1200">
    <property type="taxonomic scope" value="Bacteria"/>
</dbReference>
<dbReference type="PROSITE" id="PS51192">
    <property type="entry name" value="HELICASE_ATP_BIND_1"/>
    <property type="match status" value="1"/>
</dbReference>
<dbReference type="InterPro" id="IPR027417">
    <property type="entry name" value="P-loop_NTPase"/>
</dbReference>
<dbReference type="PANTHER" id="PTHR47964">
    <property type="entry name" value="ATP-DEPENDENT DNA HELICASE HOMOLOG RECG, CHLOROPLASTIC"/>
    <property type="match status" value="1"/>
</dbReference>
<keyword evidence="7" id="KW-0234">DNA repair</keyword>
<gene>
    <name evidence="11" type="primary">recG</name>
    <name evidence="11" type="ORF">HMPREF9004_0094</name>
</gene>
<keyword evidence="12" id="KW-1185">Reference proteome</keyword>
<dbReference type="InterPro" id="IPR033454">
    <property type="entry name" value="RecG_wedge"/>
</dbReference>
<organism evidence="11 12">
    <name type="scientific">Schaalia cardiffensis F0333</name>
    <dbReference type="NCBI Taxonomy" id="888050"/>
    <lineage>
        <taxon>Bacteria</taxon>
        <taxon>Bacillati</taxon>
        <taxon>Actinomycetota</taxon>
        <taxon>Actinomycetes</taxon>
        <taxon>Actinomycetales</taxon>
        <taxon>Actinomycetaceae</taxon>
        <taxon>Schaalia</taxon>
    </lineage>
</organism>
<dbReference type="PANTHER" id="PTHR47964:SF1">
    <property type="entry name" value="ATP-DEPENDENT DNA HELICASE HOMOLOG RECG, CHLOROPLASTIC"/>
    <property type="match status" value="1"/>
</dbReference>
<dbReference type="SMART" id="SM00487">
    <property type="entry name" value="DEXDc"/>
    <property type="match status" value="1"/>
</dbReference>
<keyword evidence="6" id="KW-0238">DNA-binding</keyword>
<evidence type="ECO:0000256" key="2">
    <source>
        <dbReference type="ARBA" id="ARBA00022763"/>
    </source>
</evidence>
<dbReference type="Pfam" id="PF00271">
    <property type="entry name" value="Helicase_C"/>
    <property type="match status" value="1"/>
</dbReference>
<dbReference type="InterPro" id="IPR014001">
    <property type="entry name" value="Helicase_ATP-bd"/>
</dbReference>
<dbReference type="EMBL" id="AQHZ01000001">
    <property type="protein sequence ID" value="ENO19175.1"/>
    <property type="molecule type" value="Genomic_DNA"/>
</dbReference>
<dbReference type="PATRIC" id="fig|888050.3.peg.92"/>
<reference evidence="11 12" key="1">
    <citation type="submission" date="2013-03" db="EMBL/GenBank/DDBJ databases">
        <title>Reference genome for the Human Microbiome Project.</title>
        <authorList>
            <person name="Aqrawi P."/>
            <person name="Ayvaz T."/>
            <person name="Bess C."/>
            <person name="Blankenburg K."/>
            <person name="Coyle M."/>
            <person name="Deng J."/>
            <person name="Forbes L."/>
            <person name="Fowler G."/>
            <person name="Francisco L."/>
            <person name="Fu Q."/>
            <person name="Gibbs R."/>
            <person name="Gross S."/>
            <person name="Gubbala S."/>
            <person name="Hale W."/>
            <person name="Hemphill L."/>
            <person name="Highlander S."/>
            <person name="Hirani K."/>
            <person name="Jackson L."/>
            <person name="Jakkamsetti A."/>
            <person name="Javaid M."/>
            <person name="Jayaseelan J.C."/>
            <person name="Jiang H."/>
            <person name="Joshi V."/>
            <person name="Korchina V."/>
            <person name="Kovar C."/>
            <person name="Lara F."/>
            <person name="Lee S."/>
            <person name="Liu Y."/>
            <person name="Mata R."/>
            <person name="Mathew T."/>
            <person name="Munidasa M."/>
            <person name="Muzny D."/>
            <person name="Nazareth L."/>
            <person name="Ngo R."/>
            <person name="Nguyen L."/>
            <person name="Nguyen N."/>
            <person name="Okwuonu G."/>
            <person name="Ongeri F."/>
            <person name="Palculict T."/>
            <person name="Patil S."/>
            <person name="Petrosino J."/>
            <person name="Pham C."/>
            <person name="Pham P."/>
            <person name="Pu L.-L."/>
            <person name="Qin X."/>
            <person name="Qu J."/>
            <person name="Reid J."/>
            <person name="Ross M."/>
            <person name="Ruth R."/>
            <person name="Saada N."/>
            <person name="San Lucas F."/>
            <person name="Santibanez J."/>
            <person name="Shang Y."/>
            <person name="Simmons D."/>
            <person name="Song X.-Z."/>
            <person name="Tang L.-Y."/>
            <person name="Thornton R."/>
            <person name="Warren J."/>
            <person name="Weissenberger G."/>
            <person name="Wilczek-Boney K."/>
            <person name="Worley K."/>
            <person name="Youmans B."/>
            <person name="Zhang J."/>
            <person name="Zhang L."/>
            <person name="Zhao Z."/>
            <person name="Zhou C."/>
            <person name="Zhu D."/>
            <person name="Zhu Y."/>
        </authorList>
    </citation>
    <scope>NUCLEOTIDE SEQUENCE [LARGE SCALE GENOMIC DNA]</scope>
    <source>
        <strain evidence="11 12">F0333</strain>
    </source>
</reference>
<dbReference type="CDD" id="cd04488">
    <property type="entry name" value="RecG_wedge_OBF"/>
    <property type="match status" value="1"/>
</dbReference>
<dbReference type="STRING" id="888050.HMPREF9004_0094"/>
<evidence type="ECO:0000256" key="7">
    <source>
        <dbReference type="ARBA" id="ARBA00023204"/>
    </source>
</evidence>
<dbReference type="AlphaFoldDB" id="N6W9E3"/>
<keyword evidence="4 11" id="KW-0347">Helicase</keyword>
<keyword evidence="2" id="KW-0227">DNA damage</keyword>
<evidence type="ECO:0000259" key="9">
    <source>
        <dbReference type="PROSITE" id="PS51192"/>
    </source>
</evidence>
<comment type="caution">
    <text evidence="11">The sequence shown here is derived from an EMBL/GenBank/DDBJ whole genome shotgun (WGS) entry which is preliminary data.</text>
</comment>
<dbReference type="HOGENOM" id="CLU_005122_7_1_11"/>
<dbReference type="GO" id="GO:0003677">
    <property type="term" value="F:DNA binding"/>
    <property type="evidence" value="ECO:0007669"/>
    <property type="project" value="UniProtKB-KW"/>
</dbReference>
<evidence type="ECO:0000313" key="11">
    <source>
        <dbReference type="EMBL" id="ENO19175.1"/>
    </source>
</evidence>
<dbReference type="GO" id="GO:0016787">
    <property type="term" value="F:hydrolase activity"/>
    <property type="evidence" value="ECO:0007669"/>
    <property type="project" value="UniProtKB-KW"/>
</dbReference>
<dbReference type="RefSeq" id="WP_005961614.1">
    <property type="nucleotide sequence ID" value="NZ_CP040505.1"/>
</dbReference>
<evidence type="ECO:0000256" key="4">
    <source>
        <dbReference type="ARBA" id="ARBA00022806"/>
    </source>
</evidence>
<dbReference type="InterPro" id="IPR001650">
    <property type="entry name" value="Helicase_C-like"/>
</dbReference>
<dbReference type="GO" id="GO:0003678">
    <property type="term" value="F:DNA helicase activity"/>
    <property type="evidence" value="ECO:0007669"/>
    <property type="project" value="TreeGrafter"/>
</dbReference>
<keyword evidence="1" id="KW-0547">Nucleotide-binding</keyword>